<dbReference type="Proteomes" id="UP000007266">
    <property type="component" value="Linkage group 4"/>
</dbReference>
<evidence type="ECO:0000313" key="2">
    <source>
        <dbReference type="Proteomes" id="UP000007266"/>
    </source>
</evidence>
<protein>
    <submittedName>
        <fullName evidence="1">Uncharacterized protein</fullName>
    </submittedName>
</protein>
<sequence>MPNKPVINASGAPNDHSKARESLFRVRAANTPCRQRSVANCRSRFGIVRPESLRRSARVWIGGESAPRPMGIKNNAQIIYFFTWFFRNSPCFTDSSDESELTSSQITALNLIRQDRCRARVICGSSLSEEQFVHADFLVGGGGGGGPHKVEITRDAVAPVAQSIVPYYEDKGENVRNTTIIRPLLKTSSFQRSQIKIKK</sequence>
<name>D2A107_TRICA</name>
<proteinExistence type="predicted"/>
<reference evidence="1 2" key="2">
    <citation type="journal article" date="2010" name="Nucleic Acids Res.">
        <title>BeetleBase in 2010: revisions to provide comprehensive genomic information for Tribolium castaneum.</title>
        <authorList>
            <person name="Kim H.S."/>
            <person name="Murphy T."/>
            <person name="Xia J."/>
            <person name="Caragea D."/>
            <person name="Park Y."/>
            <person name="Beeman R.W."/>
            <person name="Lorenzen M.D."/>
            <person name="Butcher S."/>
            <person name="Manak J.R."/>
            <person name="Brown S.J."/>
        </authorList>
    </citation>
    <scope>GENOME REANNOTATION</scope>
    <source>
        <strain evidence="1 2">Georgia GA2</strain>
    </source>
</reference>
<dbReference type="InParanoid" id="D2A107"/>
<reference evidence="1 2" key="1">
    <citation type="journal article" date="2008" name="Nature">
        <title>The genome of the model beetle and pest Tribolium castaneum.</title>
        <authorList>
            <consortium name="Tribolium Genome Sequencing Consortium"/>
            <person name="Richards S."/>
            <person name="Gibbs R.A."/>
            <person name="Weinstock G.M."/>
            <person name="Brown S.J."/>
            <person name="Denell R."/>
            <person name="Beeman R.W."/>
            <person name="Gibbs R."/>
            <person name="Beeman R.W."/>
            <person name="Brown S.J."/>
            <person name="Bucher G."/>
            <person name="Friedrich M."/>
            <person name="Grimmelikhuijzen C.J."/>
            <person name="Klingler M."/>
            <person name="Lorenzen M."/>
            <person name="Richards S."/>
            <person name="Roth S."/>
            <person name="Schroder R."/>
            <person name="Tautz D."/>
            <person name="Zdobnov E.M."/>
            <person name="Muzny D."/>
            <person name="Gibbs R.A."/>
            <person name="Weinstock G.M."/>
            <person name="Attaway T."/>
            <person name="Bell S."/>
            <person name="Buhay C.J."/>
            <person name="Chandrabose M.N."/>
            <person name="Chavez D."/>
            <person name="Clerk-Blankenburg K.P."/>
            <person name="Cree A."/>
            <person name="Dao M."/>
            <person name="Davis C."/>
            <person name="Chacko J."/>
            <person name="Dinh H."/>
            <person name="Dugan-Rocha S."/>
            <person name="Fowler G."/>
            <person name="Garner T.T."/>
            <person name="Garnes J."/>
            <person name="Gnirke A."/>
            <person name="Hawes A."/>
            <person name="Hernandez J."/>
            <person name="Hines S."/>
            <person name="Holder M."/>
            <person name="Hume J."/>
            <person name="Jhangiani S.N."/>
            <person name="Joshi V."/>
            <person name="Khan Z.M."/>
            <person name="Jackson L."/>
            <person name="Kovar C."/>
            <person name="Kowis A."/>
            <person name="Lee S."/>
            <person name="Lewis L.R."/>
            <person name="Margolis J."/>
            <person name="Morgan M."/>
            <person name="Nazareth L.V."/>
            <person name="Nguyen N."/>
            <person name="Okwuonu G."/>
            <person name="Parker D."/>
            <person name="Richards S."/>
            <person name="Ruiz S.J."/>
            <person name="Santibanez J."/>
            <person name="Savard J."/>
            <person name="Scherer S.E."/>
            <person name="Schneider B."/>
            <person name="Sodergren E."/>
            <person name="Tautz D."/>
            <person name="Vattahil S."/>
            <person name="Villasana D."/>
            <person name="White C.S."/>
            <person name="Wright R."/>
            <person name="Park Y."/>
            <person name="Beeman R.W."/>
            <person name="Lord J."/>
            <person name="Oppert B."/>
            <person name="Lorenzen M."/>
            <person name="Brown S."/>
            <person name="Wang L."/>
            <person name="Savard J."/>
            <person name="Tautz D."/>
            <person name="Richards S."/>
            <person name="Weinstock G."/>
            <person name="Gibbs R.A."/>
            <person name="Liu Y."/>
            <person name="Worley K."/>
            <person name="Weinstock G."/>
            <person name="Elsik C.G."/>
            <person name="Reese J.T."/>
            <person name="Elhaik E."/>
            <person name="Landan G."/>
            <person name="Graur D."/>
            <person name="Arensburger P."/>
            <person name="Atkinson P."/>
            <person name="Beeman R.W."/>
            <person name="Beidler J."/>
            <person name="Brown S.J."/>
            <person name="Demuth J.P."/>
            <person name="Drury D.W."/>
            <person name="Du Y.Z."/>
            <person name="Fujiwara H."/>
            <person name="Lorenzen M."/>
            <person name="Maselli V."/>
            <person name="Osanai M."/>
            <person name="Park Y."/>
            <person name="Robertson H.M."/>
            <person name="Tu Z."/>
            <person name="Wang J.J."/>
            <person name="Wang S."/>
            <person name="Richards S."/>
            <person name="Song H."/>
            <person name="Zhang L."/>
            <person name="Sodergren E."/>
            <person name="Werner D."/>
            <person name="Stanke M."/>
            <person name="Morgenstern B."/>
            <person name="Solovyev V."/>
            <person name="Kosarev P."/>
            <person name="Brown G."/>
            <person name="Chen H.C."/>
            <person name="Ermolaeva O."/>
            <person name="Hlavina W."/>
            <person name="Kapustin Y."/>
            <person name="Kiryutin B."/>
            <person name="Kitts P."/>
            <person name="Maglott D."/>
            <person name="Pruitt K."/>
            <person name="Sapojnikov V."/>
            <person name="Souvorov A."/>
            <person name="Mackey A.J."/>
            <person name="Waterhouse R.M."/>
            <person name="Wyder S."/>
            <person name="Zdobnov E.M."/>
            <person name="Zdobnov E.M."/>
            <person name="Wyder S."/>
            <person name="Kriventseva E.V."/>
            <person name="Kadowaki T."/>
            <person name="Bork P."/>
            <person name="Aranda M."/>
            <person name="Bao R."/>
            <person name="Beermann A."/>
            <person name="Berns N."/>
            <person name="Bolognesi R."/>
            <person name="Bonneton F."/>
            <person name="Bopp D."/>
            <person name="Brown S.J."/>
            <person name="Bucher G."/>
            <person name="Butts T."/>
            <person name="Chaumot A."/>
            <person name="Denell R.E."/>
            <person name="Ferrier D.E."/>
            <person name="Friedrich M."/>
            <person name="Gordon C.M."/>
            <person name="Jindra M."/>
            <person name="Klingler M."/>
            <person name="Lan Q."/>
            <person name="Lattorff H.M."/>
            <person name="Laudet V."/>
            <person name="von Levetsow C."/>
            <person name="Liu Z."/>
            <person name="Lutz R."/>
            <person name="Lynch J.A."/>
            <person name="da Fonseca R.N."/>
            <person name="Posnien N."/>
            <person name="Reuter R."/>
            <person name="Roth S."/>
            <person name="Savard J."/>
            <person name="Schinko J.B."/>
            <person name="Schmitt C."/>
            <person name="Schoppmeier M."/>
            <person name="Schroder R."/>
            <person name="Shippy T.D."/>
            <person name="Simonnet F."/>
            <person name="Marques-Souza H."/>
            <person name="Tautz D."/>
            <person name="Tomoyasu Y."/>
            <person name="Trauner J."/>
            <person name="Van der Zee M."/>
            <person name="Vervoort M."/>
            <person name="Wittkopp N."/>
            <person name="Wimmer E.A."/>
            <person name="Yang X."/>
            <person name="Jones A.K."/>
            <person name="Sattelle D.B."/>
            <person name="Ebert P.R."/>
            <person name="Nelson D."/>
            <person name="Scott J.G."/>
            <person name="Beeman R.W."/>
            <person name="Muthukrishnan S."/>
            <person name="Kramer K.J."/>
            <person name="Arakane Y."/>
            <person name="Beeman R.W."/>
            <person name="Zhu Q."/>
            <person name="Hogenkamp D."/>
            <person name="Dixit R."/>
            <person name="Oppert B."/>
            <person name="Jiang H."/>
            <person name="Zou Z."/>
            <person name="Marshall J."/>
            <person name="Elpidina E."/>
            <person name="Vinokurov K."/>
            <person name="Oppert C."/>
            <person name="Zou Z."/>
            <person name="Evans J."/>
            <person name="Lu Z."/>
            <person name="Zhao P."/>
            <person name="Sumathipala N."/>
            <person name="Altincicek B."/>
            <person name="Vilcinskas A."/>
            <person name="Williams M."/>
            <person name="Hultmark D."/>
            <person name="Hetru C."/>
            <person name="Jiang H."/>
            <person name="Grimmelikhuijzen C.J."/>
            <person name="Hauser F."/>
            <person name="Cazzamali G."/>
            <person name="Williamson M."/>
            <person name="Park Y."/>
            <person name="Li B."/>
            <person name="Tanaka Y."/>
            <person name="Predel R."/>
            <person name="Neupert S."/>
            <person name="Schachtner J."/>
            <person name="Verleyen P."/>
            <person name="Raible F."/>
            <person name="Bork P."/>
            <person name="Friedrich M."/>
            <person name="Walden K.K."/>
            <person name="Robertson H.M."/>
            <person name="Angeli S."/>
            <person name="Foret S."/>
            <person name="Bucher G."/>
            <person name="Schuetz S."/>
            <person name="Maleszka R."/>
            <person name="Wimmer E.A."/>
            <person name="Beeman R.W."/>
            <person name="Lorenzen M."/>
            <person name="Tomoyasu Y."/>
            <person name="Miller S.C."/>
            <person name="Grossmann D."/>
            <person name="Bucher G."/>
        </authorList>
    </citation>
    <scope>NUCLEOTIDE SEQUENCE [LARGE SCALE GENOMIC DNA]</scope>
    <source>
        <strain evidence="1 2">Georgia GA2</strain>
    </source>
</reference>
<evidence type="ECO:0000313" key="1">
    <source>
        <dbReference type="EMBL" id="EFA01602.1"/>
    </source>
</evidence>
<dbReference type="HOGENOM" id="CLU_1373842_0_0_1"/>
<dbReference type="AlphaFoldDB" id="D2A107"/>
<accession>D2A107</accession>
<dbReference type="EMBL" id="KQ971338">
    <property type="protein sequence ID" value="EFA01602.1"/>
    <property type="molecule type" value="Genomic_DNA"/>
</dbReference>
<gene>
    <name evidence="1" type="primary">GLEAN_07166</name>
    <name evidence="1" type="ORF">TcasGA2_TC007166</name>
</gene>
<organism evidence="1 2">
    <name type="scientific">Tribolium castaneum</name>
    <name type="common">Red flour beetle</name>
    <dbReference type="NCBI Taxonomy" id="7070"/>
    <lineage>
        <taxon>Eukaryota</taxon>
        <taxon>Metazoa</taxon>
        <taxon>Ecdysozoa</taxon>
        <taxon>Arthropoda</taxon>
        <taxon>Hexapoda</taxon>
        <taxon>Insecta</taxon>
        <taxon>Pterygota</taxon>
        <taxon>Neoptera</taxon>
        <taxon>Endopterygota</taxon>
        <taxon>Coleoptera</taxon>
        <taxon>Polyphaga</taxon>
        <taxon>Cucujiformia</taxon>
        <taxon>Tenebrionidae</taxon>
        <taxon>Tenebrionidae incertae sedis</taxon>
        <taxon>Tribolium</taxon>
    </lineage>
</organism>
<keyword evidence="2" id="KW-1185">Reference proteome</keyword>